<sequence>MTAPTTSVQSSNVNSTDPKIASEVGVVFAHEFYTFLNKDPARLHCFYNKHSTMSHGYQGEQIQVFNGQQAINEKILDLGFEDCKVLVSNLDCQGSIHGGIVVQVLGEMSNRGGPAQKFVQTFFLAEQPMGYYVHNDIFRFLKDDYEEEQEDKDNQEQKQEEEDEDLTEMYAEKAEDDDEVEVSVLEAGSEVIAIVPVVESKVPVVQAPVATATAALDVNITEQKEPTAATPARRSESVGPTKTETALPVNVAPAAQPEPTTAPVPVQAPAPVGPPKQKTWANLAAKNTEQWVSQAATSKAATPVVMPAPAKPQTPTPTAASHNHGQGQSQGGYGQQGHGQGQGQGRKFVEYHSIFIKNVNDRITEEQLREAFSKFGRIKHLDMTQKKNCAFMDFAAPESVVAALKQRNVQVGSEVVLAEERRRGNHGFNNNNNSNNNNNNNNGPGGPANGRQGYYGNNNNANGHQQQSQGAYRGGRGGGNSNGVRGGGPPDRKPTSNKPQGVRS</sequence>
<dbReference type="EMBL" id="JAAAUQ010000799">
    <property type="protein sequence ID" value="KAF9147503.1"/>
    <property type="molecule type" value="Genomic_DNA"/>
</dbReference>
<dbReference type="InterPro" id="IPR012677">
    <property type="entry name" value="Nucleotide-bd_a/b_plait_sf"/>
</dbReference>
<reference evidence="6" key="1">
    <citation type="journal article" date="2020" name="Fungal Divers.">
        <title>Resolving the Mortierellaceae phylogeny through synthesis of multi-gene phylogenetics and phylogenomics.</title>
        <authorList>
            <person name="Vandepol N."/>
            <person name="Liber J."/>
            <person name="Desiro A."/>
            <person name="Na H."/>
            <person name="Kennedy M."/>
            <person name="Barry K."/>
            <person name="Grigoriev I.V."/>
            <person name="Miller A.N."/>
            <person name="O'Donnell K."/>
            <person name="Stajich J.E."/>
            <person name="Bonito G."/>
        </authorList>
    </citation>
    <scope>NUCLEOTIDE SEQUENCE</scope>
    <source>
        <strain evidence="6">NRRL 6426</strain>
    </source>
</reference>
<accession>A0A9P5RTG3</accession>
<keyword evidence="7" id="KW-1185">Reference proteome</keyword>
<dbReference type="GO" id="GO:1990904">
    <property type="term" value="C:ribonucleoprotein complex"/>
    <property type="evidence" value="ECO:0007669"/>
    <property type="project" value="TreeGrafter"/>
</dbReference>
<evidence type="ECO:0000313" key="6">
    <source>
        <dbReference type="EMBL" id="KAF9147503.1"/>
    </source>
</evidence>
<feature type="region of interest" description="Disordered" evidence="3">
    <location>
        <begin position="147"/>
        <end position="166"/>
    </location>
</feature>
<dbReference type="InterPro" id="IPR032710">
    <property type="entry name" value="NTF2-like_dom_sf"/>
</dbReference>
<dbReference type="PANTHER" id="PTHR10693:SF20">
    <property type="entry name" value="AT27578P"/>
    <property type="match status" value="1"/>
</dbReference>
<dbReference type="PROSITE" id="PS50177">
    <property type="entry name" value="NTF2_DOMAIN"/>
    <property type="match status" value="1"/>
</dbReference>
<dbReference type="GO" id="GO:0034517">
    <property type="term" value="P:ribophagy"/>
    <property type="evidence" value="ECO:0007669"/>
    <property type="project" value="TreeGrafter"/>
</dbReference>
<feature type="compositionally biased region" description="Gly residues" evidence="3">
    <location>
        <begin position="328"/>
        <end position="344"/>
    </location>
</feature>
<evidence type="ECO:0000256" key="3">
    <source>
        <dbReference type="SAM" id="MobiDB-lite"/>
    </source>
</evidence>
<dbReference type="SMART" id="SM00360">
    <property type="entry name" value="RRM"/>
    <property type="match status" value="1"/>
</dbReference>
<feature type="compositionally biased region" description="Pro residues" evidence="3">
    <location>
        <begin position="260"/>
        <end position="274"/>
    </location>
</feature>
<dbReference type="InterPro" id="IPR039539">
    <property type="entry name" value="Ras_GTPase_bind_prot"/>
</dbReference>
<feature type="compositionally biased region" description="Gly residues" evidence="3">
    <location>
        <begin position="472"/>
        <end position="489"/>
    </location>
</feature>
<evidence type="ECO:0000259" key="5">
    <source>
        <dbReference type="PROSITE" id="PS50177"/>
    </source>
</evidence>
<dbReference type="CDD" id="cd00590">
    <property type="entry name" value="RRM_SF"/>
    <property type="match status" value="1"/>
</dbReference>
<dbReference type="GO" id="GO:1990861">
    <property type="term" value="C:Ubp3-Bre5 deubiquitination complex"/>
    <property type="evidence" value="ECO:0007669"/>
    <property type="project" value="TreeGrafter"/>
</dbReference>
<dbReference type="PROSITE" id="PS50102">
    <property type="entry name" value="RRM"/>
    <property type="match status" value="1"/>
</dbReference>
<dbReference type="Gene3D" id="3.10.450.50">
    <property type="match status" value="1"/>
</dbReference>
<dbReference type="PANTHER" id="PTHR10693">
    <property type="entry name" value="RAS GTPASE-ACTIVATING PROTEIN-BINDING PROTEIN"/>
    <property type="match status" value="1"/>
</dbReference>
<evidence type="ECO:0000259" key="4">
    <source>
        <dbReference type="PROSITE" id="PS50102"/>
    </source>
</evidence>
<dbReference type="InterPro" id="IPR000504">
    <property type="entry name" value="RRM_dom"/>
</dbReference>
<dbReference type="Pfam" id="PF02136">
    <property type="entry name" value="NTF2"/>
    <property type="match status" value="1"/>
</dbReference>
<gene>
    <name evidence="6" type="ORF">BG015_010824</name>
</gene>
<comment type="caution">
    <text evidence="6">The sequence shown here is derived from an EMBL/GenBank/DDBJ whole genome shotgun (WGS) entry which is preliminary data.</text>
</comment>
<feature type="domain" description="RRM" evidence="4">
    <location>
        <begin position="352"/>
        <end position="422"/>
    </location>
</feature>
<dbReference type="SUPFAM" id="SSF54928">
    <property type="entry name" value="RNA-binding domain, RBD"/>
    <property type="match status" value="1"/>
</dbReference>
<dbReference type="InterPro" id="IPR018222">
    <property type="entry name" value="Nuclear_transport_factor_2_euk"/>
</dbReference>
<feature type="region of interest" description="Disordered" evidence="3">
    <location>
        <begin position="418"/>
        <end position="504"/>
    </location>
</feature>
<dbReference type="Gene3D" id="3.30.70.330">
    <property type="match status" value="1"/>
</dbReference>
<dbReference type="OrthoDB" id="339151at2759"/>
<dbReference type="Proteomes" id="UP000748756">
    <property type="component" value="Unassembled WGS sequence"/>
</dbReference>
<dbReference type="GO" id="GO:0016579">
    <property type="term" value="P:protein deubiquitination"/>
    <property type="evidence" value="ECO:0007669"/>
    <property type="project" value="TreeGrafter"/>
</dbReference>
<dbReference type="GO" id="GO:0003729">
    <property type="term" value="F:mRNA binding"/>
    <property type="evidence" value="ECO:0007669"/>
    <property type="project" value="TreeGrafter"/>
</dbReference>
<keyword evidence="1 2" id="KW-0694">RNA-binding</keyword>
<name>A0A9P5RTG3_9FUNG</name>
<feature type="domain" description="NTF2" evidence="5">
    <location>
        <begin position="24"/>
        <end position="140"/>
    </location>
</feature>
<dbReference type="FunFam" id="3.10.450.50:FF:000003">
    <property type="entry name" value="Nuclear transport factor 2 family protein"/>
    <property type="match status" value="1"/>
</dbReference>
<evidence type="ECO:0000313" key="7">
    <source>
        <dbReference type="Proteomes" id="UP000748756"/>
    </source>
</evidence>
<proteinExistence type="predicted"/>
<dbReference type="SUPFAM" id="SSF54427">
    <property type="entry name" value="NTF2-like"/>
    <property type="match status" value="1"/>
</dbReference>
<feature type="compositionally biased region" description="Low complexity" evidence="3">
    <location>
        <begin position="426"/>
        <end position="442"/>
    </location>
</feature>
<dbReference type="GO" id="GO:0005829">
    <property type="term" value="C:cytosol"/>
    <property type="evidence" value="ECO:0007669"/>
    <property type="project" value="TreeGrafter"/>
</dbReference>
<feature type="region of interest" description="Disordered" evidence="3">
    <location>
        <begin position="223"/>
        <end position="276"/>
    </location>
</feature>
<dbReference type="InterPro" id="IPR035979">
    <property type="entry name" value="RBD_domain_sf"/>
</dbReference>
<dbReference type="AlphaFoldDB" id="A0A9P5RTG3"/>
<feature type="region of interest" description="Disordered" evidence="3">
    <location>
        <begin position="308"/>
        <end position="344"/>
    </location>
</feature>
<dbReference type="CDD" id="cd00780">
    <property type="entry name" value="NTF2"/>
    <property type="match status" value="1"/>
</dbReference>
<organism evidence="6 7">
    <name type="scientific">Linnemannia schmuckeri</name>
    <dbReference type="NCBI Taxonomy" id="64567"/>
    <lineage>
        <taxon>Eukaryota</taxon>
        <taxon>Fungi</taxon>
        <taxon>Fungi incertae sedis</taxon>
        <taxon>Mucoromycota</taxon>
        <taxon>Mortierellomycotina</taxon>
        <taxon>Mortierellomycetes</taxon>
        <taxon>Mortierellales</taxon>
        <taxon>Mortierellaceae</taxon>
        <taxon>Linnemannia</taxon>
    </lineage>
</organism>
<evidence type="ECO:0008006" key="8">
    <source>
        <dbReference type="Google" id="ProtNLM"/>
    </source>
</evidence>
<protein>
    <recommendedName>
        <fullName evidence="8">NTF2-domain-containing protein</fullName>
    </recommendedName>
</protein>
<evidence type="ECO:0000256" key="2">
    <source>
        <dbReference type="PROSITE-ProRule" id="PRU00176"/>
    </source>
</evidence>
<feature type="compositionally biased region" description="Low complexity" evidence="3">
    <location>
        <begin position="449"/>
        <end position="471"/>
    </location>
</feature>
<dbReference type="InterPro" id="IPR002075">
    <property type="entry name" value="NTF2_dom"/>
</dbReference>
<evidence type="ECO:0000256" key="1">
    <source>
        <dbReference type="ARBA" id="ARBA00022884"/>
    </source>
</evidence>
<dbReference type="Pfam" id="PF00076">
    <property type="entry name" value="RRM_1"/>
    <property type="match status" value="1"/>
</dbReference>